<feature type="domain" description="DUF58" evidence="2">
    <location>
        <begin position="205"/>
        <end position="382"/>
    </location>
</feature>
<keyword evidence="4" id="KW-1185">Reference proteome</keyword>
<evidence type="ECO:0000313" key="4">
    <source>
        <dbReference type="Proteomes" id="UP001562065"/>
    </source>
</evidence>
<keyword evidence="1" id="KW-0472">Membrane</keyword>
<dbReference type="Pfam" id="PF01882">
    <property type="entry name" value="DUF58"/>
    <property type="match status" value="1"/>
</dbReference>
<dbReference type="Proteomes" id="UP001562065">
    <property type="component" value="Unassembled WGS sequence"/>
</dbReference>
<dbReference type="EMBL" id="JBGCUO010000001">
    <property type="protein sequence ID" value="MEY1662453.1"/>
    <property type="molecule type" value="Genomic_DNA"/>
</dbReference>
<organism evidence="3 4">
    <name type="scientific">Isoalcanivorax beigongshangi</name>
    <dbReference type="NCBI Taxonomy" id="3238810"/>
    <lineage>
        <taxon>Bacteria</taxon>
        <taxon>Pseudomonadati</taxon>
        <taxon>Pseudomonadota</taxon>
        <taxon>Gammaproteobacteria</taxon>
        <taxon>Oceanospirillales</taxon>
        <taxon>Alcanivoracaceae</taxon>
        <taxon>Isoalcanivorax</taxon>
    </lineage>
</organism>
<dbReference type="Gene3D" id="3.40.50.410">
    <property type="entry name" value="von Willebrand factor, type A domain"/>
    <property type="match status" value="1"/>
</dbReference>
<dbReference type="RefSeq" id="WP_369455688.1">
    <property type="nucleotide sequence ID" value="NZ_JBGCUO010000001.1"/>
</dbReference>
<sequence>MMIPQRRLLSWIAVLCALALLWALSNLLPRAVGDLLALLTGSGVVLLALAAAIDALRLWRLPAPSGSRQLPPAFTAGVAAPVTLQLASAGLSRRTQVVDHPPSDDPHTGLPQWVTPADAAITELTYHYRPQRRGEACFGALELWLTSPWGLWLRRHRVAAPAQVAVYPDVRWLSQEALFQASLQRQLSGSHRRQHQGDGQEFHQLRDYQAGDALRQIDWSATARRHALVSREFREDTNRHLVLLVDGSQRLAAGVGERTAFDHALDAALLLATQALNQGDRPGLLLVNGSEPLWVPPLHSRAQLHQLLGQLYRVQPSRFSADYSEAASTLLRRWRRQAVVILITRLQPDDLDDLLHATRLLRGRTRLLIGDVVLPDEAVIQDADVETADQALALAGLARYQQEREQLYARLRHAGVFVVSAPPASLTRRLNHLYLSLRRSGRL</sequence>
<gene>
    <name evidence="3" type="ORF">AB5I84_09875</name>
</gene>
<evidence type="ECO:0000256" key="1">
    <source>
        <dbReference type="SAM" id="Phobius"/>
    </source>
</evidence>
<evidence type="ECO:0000259" key="2">
    <source>
        <dbReference type="Pfam" id="PF01882"/>
    </source>
</evidence>
<keyword evidence="1" id="KW-0812">Transmembrane</keyword>
<dbReference type="InterPro" id="IPR036465">
    <property type="entry name" value="vWFA_dom_sf"/>
</dbReference>
<feature type="transmembrane region" description="Helical" evidence="1">
    <location>
        <begin position="35"/>
        <end position="59"/>
    </location>
</feature>
<protein>
    <submittedName>
        <fullName evidence="3">DUF58 domain-containing protein</fullName>
    </submittedName>
</protein>
<dbReference type="PANTHER" id="PTHR33608">
    <property type="entry name" value="BLL2464 PROTEIN"/>
    <property type="match status" value="1"/>
</dbReference>
<proteinExistence type="predicted"/>
<comment type="caution">
    <text evidence="3">The sequence shown here is derived from an EMBL/GenBank/DDBJ whole genome shotgun (WGS) entry which is preliminary data.</text>
</comment>
<dbReference type="SUPFAM" id="SSF53300">
    <property type="entry name" value="vWA-like"/>
    <property type="match status" value="1"/>
</dbReference>
<dbReference type="InterPro" id="IPR002881">
    <property type="entry name" value="DUF58"/>
</dbReference>
<dbReference type="PANTHER" id="PTHR33608:SF3">
    <property type="entry name" value="SLR2013 PROTEIN"/>
    <property type="match status" value="1"/>
</dbReference>
<evidence type="ECO:0000313" key="3">
    <source>
        <dbReference type="EMBL" id="MEY1662453.1"/>
    </source>
</evidence>
<name>A0ABV4AHY4_9GAMM</name>
<keyword evidence="1" id="KW-1133">Transmembrane helix</keyword>
<reference evidence="3 4" key="1">
    <citation type="submission" date="2024-07" db="EMBL/GenBank/DDBJ databases">
        <authorList>
            <person name="Ren Q."/>
        </authorList>
    </citation>
    <scope>NUCLEOTIDE SEQUENCE [LARGE SCALE GENOMIC DNA]</scope>
    <source>
        <strain evidence="3 4">REN37</strain>
    </source>
</reference>
<accession>A0ABV4AHY4</accession>